<keyword evidence="2" id="KW-1185">Reference proteome</keyword>
<dbReference type="OrthoDB" id="2928548at2"/>
<dbReference type="EMBL" id="JNVM01000010">
    <property type="protein sequence ID" value="KEQ25624.1"/>
    <property type="molecule type" value="Genomic_DNA"/>
</dbReference>
<evidence type="ECO:0000313" key="2">
    <source>
        <dbReference type="Proteomes" id="UP000028123"/>
    </source>
</evidence>
<dbReference type="eggNOG" id="ENOG5033KEN">
    <property type="taxonomic scope" value="Bacteria"/>
</dbReference>
<evidence type="ECO:0000313" key="1">
    <source>
        <dbReference type="EMBL" id="KEQ25624.1"/>
    </source>
</evidence>
<comment type="caution">
    <text evidence="1">The sequence shown here is derived from an EMBL/GenBank/DDBJ whole genome shotgun (WGS) entry which is preliminary data.</text>
</comment>
<organism evidence="1 2">
    <name type="scientific">Paenibacillus tyrfis</name>
    <dbReference type="NCBI Taxonomy" id="1501230"/>
    <lineage>
        <taxon>Bacteria</taxon>
        <taxon>Bacillati</taxon>
        <taxon>Bacillota</taxon>
        <taxon>Bacilli</taxon>
        <taxon>Bacillales</taxon>
        <taxon>Paenibacillaceae</taxon>
        <taxon>Paenibacillus</taxon>
    </lineage>
</organism>
<gene>
    <name evidence="1" type="ORF">ET33_02585</name>
</gene>
<accession>A0A081P4K1</accession>
<name>A0A081P4K1_9BACL</name>
<proteinExistence type="predicted"/>
<dbReference type="AlphaFoldDB" id="A0A081P4K1"/>
<dbReference type="RefSeq" id="WP_036682002.1">
    <property type="nucleotide sequence ID" value="NZ_JNVM01000010.1"/>
</dbReference>
<protein>
    <submittedName>
        <fullName evidence="1">Uncharacterized protein</fullName>
    </submittedName>
</protein>
<dbReference type="Proteomes" id="UP000028123">
    <property type="component" value="Unassembled WGS sequence"/>
</dbReference>
<reference evidence="1 2" key="1">
    <citation type="submission" date="2014-06" db="EMBL/GenBank/DDBJ databases">
        <title>Draft genome sequence of Paenibacillus sp. MSt1.</title>
        <authorList>
            <person name="Aw Y.K."/>
            <person name="Ong K.S."/>
            <person name="Gan H.M."/>
            <person name="Lee S.M."/>
        </authorList>
    </citation>
    <scope>NUCLEOTIDE SEQUENCE [LARGE SCALE GENOMIC DNA]</scope>
    <source>
        <strain evidence="1 2">MSt1</strain>
    </source>
</reference>
<sequence length="165" mass="17956">MNLAQPKASIVFNKLLVNAIENNSGIFIGTNQAFGWSHYTKSNQIFGSVKDSCISHMVNALYDPDVIDSSVEDVKCVDLAVNDSLQPQCDISLHSIHAVSLNNQSVIAVGENEQNGWSGVHKNNYGTGKCYGLNRIQQVSNTILDNDYIDSPARIETNVAETLVG</sequence>